<proteinExistence type="predicted"/>
<name>A0A4Y4DSE3_GLUUR</name>
<reference evidence="1 2" key="1">
    <citation type="submission" date="2019-06" db="EMBL/GenBank/DDBJ databases">
        <title>Whole genome shotgun sequence of Glutamicibacter uratoxydans NBRC 15515.</title>
        <authorList>
            <person name="Hosoyama A."/>
            <person name="Uohara A."/>
            <person name="Ohji S."/>
            <person name="Ichikawa N."/>
        </authorList>
    </citation>
    <scope>NUCLEOTIDE SEQUENCE [LARGE SCALE GENOMIC DNA]</scope>
    <source>
        <strain evidence="1 2">NBRC 15515</strain>
    </source>
</reference>
<organism evidence="1 2">
    <name type="scientific">Glutamicibacter uratoxydans</name>
    <name type="common">Arthrobacter uratoxydans</name>
    <dbReference type="NCBI Taxonomy" id="43667"/>
    <lineage>
        <taxon>Bacteria</taxon>
        <taxon>Bacillati</taxon>
        <taxon>Actinomycetota</taxon>
        <taxon>Actinomycetes</taxon>
        <taxon>Micrococcales</taxon>
        <taxon>Micrococcaceae</taxon>
        <taxon>Glutamicibacter</taxon>
    </lineage>
</organism>
<evidence type="ECO:0000313" key="1">
    <source>
        <dbReference type="EMBL" id="GED07826.1"/>
    </source>
</evidence>
<dbReference type="EMBL" id="BJNY01000028">
    <property type="protein sequence ID" value="GED07826.1"/>
    <property type="molecule type" value="Genomic_DNA"/>
</dbReference>
<gene>
    <name evidence="1" type="ORF">AUR04nite_33580</name>
</gene>
<dbReference type="RefSeq" id="WP_141367319.1">
    <property type="nucleotide sequence ID" value="NZ_BAAAJL010000007.1"/>
</dbReference>
<keyword evidence="2" id="KW-1185">Reference proteome</keyword>
<accession>A0A4Y4DSE3</accession>
<dbReference type="AlphaFoldDB" id="A0A4Y4DSE3"/>
<comment type="caution">
    <text evidence="1">The sequence shown here is derived from an EMBL/GenBank/DDBJ whole genome shotgun (WGS) entry which is preliminary data.</text>
</comment>
<dbReference type="Proteomes" id="UP000316612">
    <property type="component" value="Unassembled WGS sequence"/>
</dbReference>
<dbReference type="OrthoDB" id="4952141at2"/>
<protein>
    <submittedName>
        <fullName evidence="1">Uncharacterized protein</fullName>
    </submittedName>
</protein>
<sequence>MESTEFSNLNIEFIFLGHKPDAAEVVRTALADRRLLGFVSGAVERELATEVLAEVATVTEARDAVLYRVDAKGKLREGSRVTRLVHELKNSTGADYVLVNGEEIDGPTPDEEVLGDYPSSMELVHGPKLKSPEVVLASGIAENVLTFWDSGTGLMAMPAEPIDITMIARSNRPVLSVTRTGATISALVLGRPSGLGSLGRSTGYYVDLSRTTIIDPDAGSQGAALLEQLDASLLGWDDADIGNLSAFITDAAALERAKELVSQPATLEGLREFVALLGFDDSSINYLMEQPLPANVRVVLTGGAVDTIKAVLGEFEREATGIAKLAFRYNWKPKALIGSSFAVLASGAAAHALLSKSKTFAWVPAGARRLLMAAWYADGAFYLAKGIFASLRGSKAK</sequence>
<evidence type="ECO:0000313" key="2">
    <source>
        <dbReference type="Proteomes" id="UP000316612"/>
    </source>
</evidence>